<dbReference type="EMBL" id="LYBM01000075">
    <property type="protein sequence ID" value="ODA29213.1"/>
    <property type="molecule type" value="Genomic_DNA"/>
</dbReference>
<dbReference type="NCBIfam" id="TIGR01488">
    <property type="entry name" value="HAD-SF-IB"/>
    <property type="match status" value="1"/>
</dbReference>
<keyword evidence="1" id="KW-0472">Membrane</keyword>
<dbReference type="AlphaFoldDB" id="A0A1C3E7L0"/>
<keyword evidence="3" id="KW-1185">Reference proteome</keyword>
<feature type="transmembrane region" description="Helical" evidence="1">
    <location>
        <begin position="44"/>
        <end position="62"/>
    </location>
</feature>
<proteinExistence type="predicted"/>
<organism evidence="2 3">
    <name type="scientific">Veronia pacifica</name>
    <dbReference type="NCBI Taxonomy" id="1080227"/>
    <lineage>
        <taxon>Bacteria</taxon>
        <taxon>Pseudomonadati</taxon>
        <taxon>Pseudomonadota</taxon>
        <taxon>Gammaproteobacteria</taxon>
        <taxon>Vibrionales</taxon>
        <taxon>Vibrionaceae</taxon>
        <taxon>Veronia</taxon>
    </lineage>
</organism>
<sequence length="230" mass="26473">MTSQQDTEAHVQPNTTVVFDFDGTLVSHDTGYQFFKWRIQRSPFRSLCFALFLPIILLLFLWQKTRTTGLNLILLIAMAGQKTPLIRLHKQFISKYFSDIGARIFHDGVDELKQHQASGKNVVILSGCPDWLLRGVVRHMGIRHATVIGSPCRVSCFGLVMKEHCFRENKLKIAKEHGLLECPWEAGYSDSRNDIPMLQTCTRRILINVKKNKVNAFRRALSEGIEFRQW</sequence>
<reference evidence="2 3" key="1">
    <citation type="submission" date="2016-05" db="EMBL/GenBank/DDBJ databases">
        <title>Genomic Taxonomy of the Vibrionaceae.</title>
        <authorList>
            <person name="Gomez-Gil B."/>
            <person name="Enciso-Ibarra J."/>
        </authorList>
    </citation>
    <scope>NUCLEOTIDE SEQUENCE [LARGE SCALE GENOMIC DNA]</scope>
    <source>
        <strain evidence="2 3">CAIM 1920</strain>
    </source>
</reference>
<dbReference type="Pfam" id="PF12710">
    <property type="entry name" value="HAD"/>
    <property type="match status" value="1"/>
</dbReference>
<dbReference type="Proteomes" id="UP000094936">
    <property type="component" value="Unassembled WGS sequence"/>
</dbReference>
<protein>
    <recommendedName>
        <fullName evidence="4">Haloacid dehalogenase</fullName>
    </recommendedName>
</protein>
<accession>A0A1C3E7L0</accession>
<dbReference type="InterPro" id="IPR036412">
    <property type="entry name" value="HAD-like_sf"/>
</dbReference>
<evidence type="ECO:0000313" key="2">
    <source>
        <dbReference type="EMBL" id="ODA29213.1"/>
    </source>
</evidence>
<comment type="caution">
    <text evidence="2">The sequence shown here is derived from an EMBL/GenBank/DDBJ whole genome shotgun (WGS) entry which is preliminary data.</text>
</comment>
<dbReference type="Gene3D" id="3.40.50.1000">
    <property type="entry name" value="HAD superfamily/HAD-like"/>
    <property type="match status" value="1"/>
</dbReference>
<name>A0A1C3E7L0_9GAMM</name>
<keyword evidence="1" id="KW-1133">Transmembrane helix</keyword>
<evidence type="ECO:0000256" key="1">
    <source>
        <dbReference type="SAM" id="Phobius"/>
    </source>
</evidence>
<dbReference type="Gene3D" id="1.20.1440.100">
    <property type="entry name" value="SG protein - dephosphorylation function"/>
    <property type="match status" value="1"/>
</dbReference>
<dbReference type="InterPro" id="IPR023214">
    <property type="entry name" value="HAD_sf"/>
</dbReference>
<dbReference type="SUPFAM" id="SSF56784">
    <property type="entry name" value="HAD-like"/>
    <property type="match status" value="1"/>
</dbReference>
<evidence type="ECO:0008006" key="4">
    <source>
        <dbReference type="Google" id="ProtNLM"/>
    </source>
</evidence>
<evidence type="ECO:0000313" key="3">
    <source>
        <dbReference type="Proteomes" id="UP000094936"/>
    </source>
</evidence>
<keyword evidence="1" id="KW-0812">Transmembrane</keyword>
<gene>
    <name evidence="2" type="ORF">A8L45_22540</name>
</gene>
<dbReference type="RefSeq" id="WP_068905597.1">
    <property type="nucleotide sequence ID" value="NZ_JBHUIF010000002.1"/>
</dbReference>
<dbReference type="STRING" id="1080227.A8L45_22540"/>